<sequence length="76" mass="9193">MIPKHIIDIYIYFLCTGKVSRDAFERFYDADNSRQWVRRYSVRGKEFYAKFMSKYSQEIREREGKPFSGVTPRGLR</sequence>
<accession>A0A0F9LMJ4</accession>
<organism evidence="1">
    <name type="scientific">marine sediment metagenome</name>
    <dbReference type="NCBI Taxonomy" id="412755"/>
    <lineage>
        <taxon>unclassified sequences</taxon>
        <taxon>metagenomes</taxon>
        <taxon>ecological metagenomes</taxon>
    </lineage>
</organism>
<dbReference type="AlphaFoldDB" id="A0A0F9LMJ4"/>
<proteinExistence type="predicted"/>
<gene>
    <name evidence="1" type="ORF">LCGC14_1489740</name>
</gene>
<reference evidence="1" key="1">
    <citation type="journal article" date="2015" name="Nature">
        <title>Complex archaea that bridge the gap between prokaryotes and eukaryotes.</title>
        <authorList>
            <person name="Spang A."/>
            <person name="Saw J.H."/>
            <person name="Jorgensen S.L."/>
            <person name="Zaremba-Niedzwiedzka K."/>
            <person name="Martijn J."/>
            <person name="Lind A.E."/>
            <person name="van Eijk R."/>
            <person name="Schleper C."/>
            <person name="Guy L."/>
            <person name="Ettema T.J."/>
        </authorList>
    </citation>
    <scope>NUCLEOTIDE SEQUENCE</scope>
</reference>
<comment type="caution">
    <text evidence="1">The sequence shown here is derived from an EMBL/GenBank/DDBJ whole genome shotgun (WGS) entry which is preliminary data.</text>
</comment>
<evidence type="ECO:0000313" key="1">
    <source>
        <dbReference type="EMBL" id="KKM65590.1"/>
    </source>
</evidence>
<name>A0A0F9LMJ4_9ZZZZ</name>
<dbReference type="EMBL" id="LAZR01010700">
    <property type="protein sequence ID" value="KKM65590.1"/>
    <property type="molecule type" value="Genomic_DNA"/>
</dbReference>
<protein>
    <submittedName>
        <fullName evidence="1">Uncharacterized protein</fullName>
    </submittedName>
</protein>